<dbReference type="Proteomes" id="UP000798808">
    <property type="component" value="Unassembled WGS sequence"/>
</dbReference>
<dbReference type="GO" id="GO:0006508">
    <property type="term" value="P:proteolysis"/>
    <property type="evidence" value="ECO:0007669"/>
    <property type="project" value="UniProtKB-KW"/>
</dbReference>
<sequence>MFGIKYIKFDSMTYVIKYKNGKIANEGRGLSFFYFAPNTSITAIPMGSSDVNFIFTETTSDFQQTTIQGQITYKIKDPKQLADLLDFTVNEKGDFKTDDHEKLNARIINEAQTATATFIRKTGLREAINSSSALENTISSGLTASATIASLGIEPLSVNILAVKATPETSRALEAKAREELLKEADLAIYERRNFSVEQERKIKQSELNTEIAIEQKKKEIAETQMEREVAEAQNQRKIREMRVEADISVESKKQDYIDMKVSNEKKTADAKGYAIEAMIKPYRNMDWRLLTAMSQKSDAGSNIALAFRELADNAGKISNLNISPDLLDSLLKHSK</sequence>
<feature type="coiled-coil region" evidence="2">
    <location>
        <begin position="212"/>
        <end position="241"/>
    </location>
</feature>
<evidence type="ECO:0000256" key="1">
    <source>
        <dbReference type="ARBA" id="ARBA00004167"/>
    </source>
</evidence>
<keyword evidence="4" id="KW-0645">Protease</keyword>
<keyword evidence="2" id="KW-0175">Coiled coil</keyword>
<dbReference type="SUPFAM" id="SSF117892">
    <property type="entry name" value="Band 7/SPFH domain"/>
    <property type="match status" value="1"/>
</dbReference>
<dbReference type="Gene3D" id="3.30.479.30">
    <property type="entry name" value="Band 7 domain"/>
    <property type="match status" value="1"/>
</dbReference>
<keyword evidence="4" id="KW-0378">Hydrolase</keyword>
<dbReference type="Pfam" id="PF01145">
    <property type="entry name" value="Band_7"/>
    <property type="match status" value="1"/>
</dbReference>
<accession>A0ABW9RVE4</accession>
<comment type="caution">
    <text evidence="4">The sequence shown here is derived from an EMBL/GenBank/DDBJ whole genome shotgun (WGS) entry which is preliminary data.</text>
</comment>
<evidence type="ECO:0000259" key="3">
    <source>
        <dbReference type="Pfam" id="PF01145"/>
    </source>
</evidence>
<organism evidence="4 5">
    <name type="scientific">Fulvivirga kasyanovii</name>
    <dbReference type="NCBI Taxonomy" id="396812"/>
    <lineage>
        <taxon>Bacteria</taxon>
        <taxon>Pseudomonadati</taxon>
        <taxon>Bacteroidota</taxon>
        <taxon>Cytophagia</taxon>
        <taxon>Cytophagales</taxon>
        <taxon>Fulvivirgaceae</taxon>
        <taxon>Fulvivirga</taxon>
    </lineage>
</organism>
<dbReference type="InterPro" id="IPR036013">
    <property type="entry name" value="Band_7/SPFH_dom_sf"/>
</dbReference>
<dbReference type="GO" id="GO:0008233">
    <property type="term" value="F:peptidase activity"/>
    <property type="evidence" value="ECO:0007669"/>
    <property type="project" value="UniProtKB-KW"/>
</dbReference>
<proteinExistence type="predicted"/>
<protein>
    <submittedName>
        <fullName evidence="4">Membrane protease subunit, stomatin/prohibitin</fullName>
    </submittedName>
</protein>
<gene>
    <name evidence="4" type="ORF">E1163_24690</name>
</gene>
<keyword evidence="5" id="KW-1185">Reference proteome</keyword>
<comment type="subcellular location">
    <subcellularLocation>
        <location evidence="1">Membrane</location>
        <topology evidence="1">Single-pass membrane protein</topology>
    </subcellularLocation>
</comment>
<evidence type="ECO:0000313" key="4">
    <source>
        <dbReference type="EMBL" id="MTI28178.1"/>
    </source>
</evidence>
<feature type="domain" description="Band 7" evidence="3">
    <location>
        <begin position="14"/>
        <end position="187"/>
    </location>
</feature>
<name>A0ABW9RVE4_9BACT</name>
<dbReference type="RefSeq" id="WP_155175447.1">
    <property type="nucleotide sequence ID" value="NZ_BAAAFL010000010.1"/>
</dbReference>
<dbReference type="InterPro" id="IPR001107">
    <property type="entry name" value="Band_7"/>
</dbReference>
<evidence type="ECO:0000256" key="2">
    <source>
        <dbReference type="SAM" id="Coils"/>
    </source>
</evidence>
<evidence type="ECO:0000313" key="5">
    <source>
        <dbReference type="Proteomes" id="UP000798808"/>
    </source>
</evidence>
<reference evidence="4 5" key="1">
    <citation type="submission" date="2019-02" db="EMBL/GenBank/DDBJ databases">
        <authorList>
            <person name="Goldberg S.R."/>
            <person name="Haltli B.A."/>
            <person name="Correa H."/>
            <person name="Russell K.G."/>
        </authorList>
    </citation>
    <scope>NUCLEOTIDE SEQUENCE [LARGE SCALE GENOMIC DNA]</scope>
    <source>
        <strain evidence="4 5">JCM 16186</strain>
    </source>
</reference>
<dbReference type="EMBL" id="SMLW01000655">
    <property type="protein sequence ID" value="MTI28178.1"/>
    <property type="molecule type" value="Genomic_DNA"/>
</dbReference>